<dbReference type="InterPro" id="IPR050832">
    <property type="entry name" value="Bact_Acetyltransf"/>
</dbReference>
<dbReference type="PANTHER" id="PTHR43877">
    <property type="entry name" value="AMINOALKYLPHOSPHONATE N-ACETYLTRANSFERASE-RELATED-RELATED"/>
    <property type="match status" value="1"/>
</dbReference>
<dbReference type="EMBL" id="JBHUFD010000002">
    <property type="protein sequence ID" value="MFD1872138.1"/>
    <property type="molecule type" value="Genomic_DNA"/>
</dbReference>
<feature type="domain" description="N-acetyltransferase" evidence="3">
    <location>
        <begin position="5"/>
        <end position="162"/>
    </location>
</feature>
<reference evidence="5" key="1">
    <citation type="journal article" date="2019" name="Int. J. Syst. Evol. Microbiol.">
        <title>The Global Catalogue of Microorganisms (GCM) 10K type strain sequencing project: providing services to taxonomists for standard genome sequencing and annotation.</title>
        <authorList>
            <consortium name="The Broad Institute Genomics Platform"/>
            <consortium name="The Broad Institute Genome Sequencing Center for Infectious Disease"/>
            <person name="Wu L."/>
            <person name="Ma J."/>
        </authorList>
    </citation>
    <scope>NUCLEOTIDE SEQUENCE [LARGE SCALE GENOMIC DNA]</scope>
    <source>
        <strain evidence="5">CGMCC 1.15795</strain>
    </source>
</reference>
<name>A0ABW4QRB8_9BACT</name>
<dbReference type="InterPro" id="IPR000182">
    <property type="entry name" value="GNAT_dom"/>
</dbReference>
<evidence type="ECO:0000313" key="5">
    <source>
        <dbReference type="Proteomes" id="UP001597197"/>
    </source>
</evidence>
<dbReference type="EC" id="2.3.-.-" evidence="4"/>
<accession>A0ABW4QRB8</accession>
<evidence type="ECO:0000259" key="3">
    <source>
        <dbReference type="PROSITE" id="PS51186"/>
    </source>
</evidence>
<dbReference type="GO" id="GO:0016746">
    <property type="term" value="F:acyltransferase activity"/>
    <property type="evidence" value="ECO:0007669"/>
    <property type="project" value="UniProtKB-KW"/>
</dbReference>
<dbReference type="InterPro" id="IPR016181">
    <property type="entry name" value="Acyl_CoA_acyltransferase"/>
</dbReference>
<gene>
    <name evidence="4" type="ORF">ACFSDX_06855</name>
</gene>
<dbReference type="PROSITE" id="PS51186">
    <property type="entry name" value="GNAT"/>
    <property type="match status" value="1"/>
</dbReference>
<organism evidence="4 5">
    <name type="scientific">Hymenobacter bucti</name>
    <dbReference type="NCBI Taxonomy" id="1844114"/>
    <lineage>
        <taxon>Bacteria</taxon>
        <taxon>Pseudomonadati</taxon>
        <taxon>Bacteroidota</taxon>
        <taxon>Cytophagia</taxon>
        <taxon>Cytophagales</taxon>
        <taxon>Hymenobacteraceae</taxon>
        <taxon>Hymenobacter</taxon>
    </lineage>
</organism>
<dbReference type="CDD" id="cd04301">
    <property type="entry name" value="NAT_SF"/>
    <property type="match status" value="1"/>
</dbReference>
<sequence length="174" mass="18464">MFSTPSLGPATAADVPALAALINRAYRGEASRQGWTTEDHLLDGPRIGEAALREMLSAPPATLLTYRAASGSLTGCVYLQPQGAQLYLGTLAVAPEAQAQGVGRQLLAAAESYARQHGCTTLKITVLSARPELLAWYERHGYVRTGTAEPFPATTAFGQPKQPLTLLELTKMVA</sequence>
<keyword evidence="5" id="KW-1185">Reference proteome</keyword>
<dbReference type="Proteomes" id="UP001597197">
    <property type="component" value="Unassembled WGS sequence"/>
</dbReference>
<evidence type="ECO:0000256" key="1">
    <source>
        <dbReference type="ARBA" id="ARBA00022679"/>
    </source>
</evidence>
<dbReference type="SUPFAM" id="SSF55729">
    <property type="entry name" value="Acyl-CoA N-acyltransferases (Nat)"/>
    <property type="match status" value="1"/>
</dbReference>
<evidence type="ECO:0000256" key="2">
    <source>
        <dbReference type="ARBA" id="ARBA00023315"/>
    </source>
</evidence>
<comment type="caution">
    <text evidence="4">The sequence shown here is derived from an EMBL/GenBank/DDBJ whole genome shotgun (WGS) entry which is preliminary data.</text>
</comment>
<protein>
    <submittedName>
        <fullName evidence="4">GNAT family N-acetyltransferase</fullName>
        <ecNumber evidence="4">2.3.-.-</ecNumber>
    </submittedName>
</protein>
<keyword evidence="2 4" id="KW-0012">Acyltransferase</keyword>
<dbReference type="Gene3D" id="3.40.630.30">
    <property type="match status" value="1"/>
</dbReference>
<keyword evidence="1 4" id="KW-0808">Transferase</keyword>
<dbReference type="Pfam" id="PF00583">
    <property type="entry name" value="Acetyltransf_1"/>
    <property type="match status" value="1"/>
</dbReference>
<dbReference type="RefSeq" id="WP_382312518.1">
    <property type="nucleotide sequence ID" value="NZ_JBHUFD010000002.1"/>
</dbReference>
<proteinExistence type="predicted"/>
<evidence type="ECO:0000313" key="4">
    <source>
        <dbReference type="EMBL" id="MFD1872138.1"/>
    </source>
</evidence>